<gene>
    <name evidence="1" type="ORF">XAC301_13190</name>
</gene>
<protein>
    <submittedName>
        <fullName evidence="1">Uncharacterized protein</fullName>
    </submittedName>
</protein>
<dbReference type="EMBL" id="HG992338">
    <property type="protein sequence ID" value="CAE6736339.1"/>
    <property type="molecule type" value="Genomic_DNA"/>
</dbReference>
<organism evidence="1 2">
    <name type="scientific">Xanthomonas arboricola pv. corylina</name>
    <dbReference type="NCBI Taxonomy" id="487821"/>
    <lineage>
        <taxon>Bacteria</taxon>
        <taxon>Pseudomonadati</taxon>
        <taxon>Pseudomonadota</taxon>
        <taxon>Gammaproteobacteria</taxon>
        <taxon>Lysobacterales</taxon>
        <taxon>Lysobacteraceae</taxon>
        <taxon>Xanthomonas</taxon>
    </lineage>
</organism>
<evidence type="ECO:0000313" key="1">
    <source>
        <dbReference type="EMBL" id="CAE6736339.1"/>
    </source>
</evidence>
<keyword evidence="2" id="KW-1185">Reference proteome</keyword>
<proteinExistence type="predicted"/>
<name>A0ABM8R757_9XANT</name>
<accession>A0ABM8R757</accession>
<sequence length="294" mass="31611">MEARAETWILCDNCTSLPQFEYVAQSRHGTNRGTAYYAVGNPATEQFYWVEVTYTPAGEQPLSLPATDMDGDTPASVKQLDFKLSDGTSIKGVAVSSSINTQSKLAARAAGGQFSTYGMSPSETERQQFQAITRISKNQVFVVPDNATGYFGSYESAYHDHNAALDQVIRTALTINNPAWAAGGLTKLWDAMKAFYGRGPTGCVVFGNGDTACFQTNVLYPGAARVIDGTAKRADGSEIARDNASLPSGGTSVTVQPNIPSQGMVTYYMGKNMSGPFITCTMVNNMAQECKVRF</sequence>
<dbReference type="EMBL" id="HG992338">
    <property type="protein sequence ID" value="CAE6736365.1"/>
    <property type="molecule type" value="Genomic_DNA"/>
</dbReference>
<reference evidence="1 2" key="1">
    <citation type="submission" date="2021-02" db="EMBL/GenBank/DDBJ databases">
        <authorList>
            <person name="Pothier F. J."/>
        </authorList>
    </citation>
    <scope>NUCLEOTIDE SEQUENCE [LARGE SCALE GENOMIC DNA]</scope>
    <source>
        <strain evidence="1 2">301</strain>
    </source>
</reference>
<dbReference type="Proteomes" id="UP000835287">
    <property type="component" value="Chromosome"/>
</dbReference>
<evidence type="ECO:0000313" key="2">
    <source>
        <dbReference type="Proteomes" id="UP000835287"/>
    </source>
</evidence>